<dbReference type="Gene3D" id="2.30.42.10">
    <property type="match status" value="1"/>
</dbReference>
<dbReference type="InterPro" id="IPR015482">
    <property type="entry name" value="Syntrophin"/>
</dbReference>
<evidence type="ECO:0000313" key="6">
    <source>
        <dbReference type="WBParaSite" id="L893_g32742.t1"/>
    </source>
</evidence>
<dbReference type="Proteomes" id="UP000095287">
    <property type="component" value="Unplaced"/>
</dbReference>
<protein>
    <submittedName>
        <fullName evidence="6">PDZ domain-containing protein</fullName>
    </submittedName>
</protein>
<sequence length="94" mass="9947">MVLISDGKGRGRPARLQLTKDQLTIQVPVMSESESDSASPAVQEIDLKPRTVTLQRAKGGLGLSIKGGQDGNQVVPIVISKLMIGLPGKEDGLR</sequence>
<dbReference type="SUPFAM" id="SSF50156">
    <property type="entry name" value="PDZ domain-like"/>
    <property type="match status" value="1"/>
</dbReference>
<dbReference type="InterPro" id="IPR001478">
    <property type="entry name" value="PDZ"/>
</dbReference>
<dbReference type="PANTHER" id="PTHR10554">
    <property type="entry name" value="SYNTROPHIN"/>
    <property type="match status" value="1"/>
</dbReference>
<accession>A0A1I8A3V1</accession>
<dbReference type="AlphaFoldDB" id="A0A1I8A3V1"/>
<organism evidence="5 6">
    <name type="scientific">Steinernema glaseri</name>
    <dbReference type="NCBI Taxonomy" id="37863"/>
    <lineage>
        <taxon>Eukaryota</taxon>
        <taxon>Metazoa</taxon>
        <taxon>Ecdysozoa</taxon>
        <taxon>Nematoda</taxon>
        <taxon>Chromadorea</taxon>
        <taxon>Rhabditida</taxon>
        <taxon>Tylenchina</taxon>
        <taxon>Panagrolaimomorpha</taxon>
        <taxon>Strongyloidoidea</taxon>
        <taxon>Steinernematidae</taxon>
        <taxon>Steinernema</taxon>
    </lineage>
</organism>
<dbReference type="PANTHER" id="PTHR10554:SF1">
    <property type="entry name" value="FI16515P1"/>
    <property type="match status" value="1"/>
</dbReference>
<comment type="similarity">
    <text evidence="2">Belongs to the syntrophin family.</text>
</comment>
<proteinExistence type="inferred from homology"/>
<dbReference type="WBParaSite" id="L893_g32742.t1">
    <property type="protein sequence ID" value="L893_g32742.t1"/>
    <property type="gene ID" value="L893_g32742"/>
</dbReference>
<evidence type="ECO:0000256" key="1">
    <source>
        <dbReference type="ARBA" id="ARBA00004245"/>
    </source>
</evidence>
<comment type="subcellular location">
    <subcellularLocation>
        <location evidence="1">Cytoplasm</location>
        <location evidence="1">Cytoskeleton</location>
    </subcellularLocation>
</comment>
<dbReference type="GO" id="GO:0005198">
    <property type="term" value="F:structural molecule activity"/>
    <property type="evidence" value="ECO:0007669"/>
    <property type="project" value="InterPro"/>
</dbReference>
<reference evidence="6" key="1">
    <citation type="submission" date="2016-11" db="UniProtKB">
        <authorList>
            <consortium name="WormBaseParasite"/>
        </authorList>
    </citation>
    <scope>IDENTIFICATION</scope>
</reference>
<keyword evidence="3" id="KW-0963">Cytoplasm</keyword>
<keyword evidence="3" id="KW-0206">Cytoskeleton</keyword>
<dbReference type="GO" id="GO:0016010">
    <property type="term" value="C:dystrophin-associated glycoprotein complex"/>
    <property type="evidence" value="ECO:0007669"/>
    <property type="project" value="TreeGrafter"/>
</dbReference>
<dbReference type="GO" id="GO:0005856">
    <property type="term" value="C:cytoskeleton"/>
    <property type="evidence" value="ECO:0007669"/>
    <property type="project" value="UniProtKB-SubCell"/>
</dbReference>
<name>A0A1I8A3V1_9BILA</name>
<evidence type="ECO:0000256" key="3">
    <source>
        <dbReference type="ARBA" id="ARBA00023212"/>
    </source>
</evidence>
<keyword evidence="5" id="KW-1185">Reference proteome</keyword>
<evidence type="ECO:0000313" key="5">
    <source>
        <dbReference type="Proteomes" id="UP000095287"/>
    </source>
</evidence>
<evidence type="ECO:0000259" key="4">
    <source>
        <dbReference type="PROSITE" id="PS50106"/>
    </source>
</evidence>
<dbReference type="PROSITE" id="PS50106">
    <property type="entry name" value="PDZ"/>
    <property type="match status" value="1"/>
</dbReference>
<feature type="domain" description="PDZ" evidence="4">
    <location>
        <begin position="51"/>
        <end position="94"/>
    </location>
</feature>
<evidence type="ECO:0000256" key="2">
    <source>
        <dbReference type="ARBA" id="ARBA00010798"/>
    </source>
</evidence>
<dbReference type="InterPro" id="IPR036034">
    <property type="entry name" value="PDZ_sf"/>
</dbReference>